<evidence type="ECO:0000313" key="1">
    <source>
        <dbReference type="EMBL" id="KAL1868429.1"/>
    </source>
</evidence>
<comment type="caution">
    <text evidence="1">The sequence shown here is derived from an EMBL/GenBank/DDBJ whole genome shotgun (WGS) entry which is preliminary data.</text>
</comment>
<gene>
    <name evidence="1" type="ORF">VTK73DRAFT_3695</name>
</gene>
<keyword evidence="2" id="KW-1185">Reference proteome</keyword>
<dbReference type="EMBL" id="JAZHXJ010000217">
    <property type="protein sequence ID" value="KAL1868429.1"/>
    <property type="molecule type" value="Genomic_DNA"/>
</dbReference>
<dbReference type="Proteomes" id="UP001586593">
    <property type="component" value="Unassembled WGS sequence"/>
</dbReference>
<proteinExistence type="predicted"/>
<evidence type="ECO:0000313" key="2">
    <source>
        <dbReference type="Proteomes" id="UP001586593"/>
    </source>
</evidence>
<organism evidence="1 2">
    <name type="scientific">Phialemonium thermophilum</name>
    <dbReference type="NCBI Taxonomy" id="223376"/>
    <lineage>
        <taxon>Eukaryota</taxon>
        <taxon>Fungi</taxon>
        <taxon>Dikarya</taxon>
        <taxon>Ascomycota</taxon>
        <taxon>Pezizomycotina</taxon>
        <taxon>Sordariomycetes</taxon>
        <taxon>Sordariomycetidae</taxon>
        <taxon>Cephalothecales</taxon>
        <taxon>Cephalothecaceae</taxon>
        <taxon>Phialemonium</taxon>
    </lineage>
</organism>
<name>A0ABR3WYM2_9PEZI</name>
<accession>A0ABR3WYM2</accession>
<reference evidence="1 2" key="1">
    <citation type="journal article" date="2024" name="Commun. Biol.">
        <title>Comparative genomic analysis of thermophilic fungi reveals convergent evolutionary adaptations and gene losses.</title>
        <authorList>
            <person name="Steindorff A.S."/>
            <person name="Aguilar-Pontes M.V."/>
            <person name="Robinson A.J."/>
            <person name="Andreopoulos B."/>
            <person name="LaButti K."/>
            <person name="Kuo A."/>
            <person name="Mondo S."/>
            <person name="Riley R."/>
            <person name="Otillar R."/>
            <person name="Haridas S."/>
            <person name="Lipzen A."/>
            <person name="Grimwood J."/>
            <person name="Schmutz J."/>
            <person name="Clum A."/>
            <person name="Reid I.D."/>
            <person name="Moisan M.C."/>
            <person name="Butler G."/>
            <person name="Nguyen T.T.M."/>
            <person name="Dewar K."/>
            <person name="Conant G."/>
            <person name="Drula E."/>
            <person name="Henrissat B."/>
            <person name="Hansel C."/>
            <person name="Singer S."/>
            <person name="Hutchinson M.I."/>
            <person name="de Vries R.P."/>
            <person name="Natvig D.O."/>
            <person name="Powell A.J."/>
            <person name="Tsang A."/>
            <person name="Grigoriev I.V."/>
        </authorList>
    </citation>
    <scope>NUCLEOTIDE SEQUENCE [LARGE SCALE GENOMIC DNA]</scope>
    <source>
        <strain evidence="1 2">ATCC 24622</strain>
    </source>
</reference>
<protein>
    <submittedName>
        <fullName evidence="1">Uncharacterized protein</fullName>
    </submittedName>
</protein>
<sequence length="88" mass="9353">MQYWAPFGGVRLGRAGPASVYAKVLPEACGYVVCRPLLRPCVASQLATCSTFSGCGAGKQVLRQRTRTSAECSGAQRTLAGCELRRVT</sequence>